<proteinExistence type="inferred from homology"/>
<dbReference type="InterPro" id="IPR023631">
    <property type="entry name" value="Amidase_dom"/>
</dbReference>
<comment type="caution">
    <text evidence="3">The sequence shown here is derived from an EMBL/GenBank/DDBJ whole genome shotgun (WGS) entry which is preliminary data.</text>
</comment>
<dbReference type="InterPro" id="IPR036928">
    <property type="entry name" value="AS_sf"/>
</dbReference>
<dbReference type="EMBL" id="CAVNYO010000421">
    <property type="protein sequence ID" value="CAK5277988.1"/>
    <property type="molecule type" value="Genomic_DNA"/>
</dbReference>
<accession>A0AAD2Q5C4</accession>
<dbReference type="InterPro" id="IPR000120">
    <property type="entry name" value="Amidase"/>
</dbReference>
<dbReference type="Gene3D" id="3.90.1300.10">
    <property type="entry name" value="Amidase signature (AS) domain"/>
    <property type="match status" value="1"/>
</dbReference>
<dbReference type="InterPro" id="IPR020556">
    <property type="entry name" value="Amidase_CS"/>
</dbReference>
<dbReference type="PANTHER" id="PTHR11895">
    <property type="entry name" value="TRANSAMIDASE"/>
    <property type="match status" value="1"/>
</dbReference>
<dbReference type="SUPFAM" id="SSF75304">
    <property type="entry name" value="Amidase signature (AS) enzymes"/>
    <property type="match status" value="1"/>
</dbReference>
<organism evidence="3 4">
    <name type="scientific">Mycena citricolor</name>
    <dbReference type="NCBI Taxonomy" id="2018698"/>
    <lineage>
        <taxon>Eukaryota</taxon>
        <taxon>Fungi</taxon>
        <taxon>Dikarya</taxon>
        <taxon>Basidiomycota</taxon>
        <taxon>Agaricomycotina</taxon>
        <taxon>Agaricomycetes</taxon>
        <taxon>Agaricomycetidae</taxon>
        <taxon>Agaricales</taxon>
        <taxon>Marasmiineae</taxon>
        <taxon>Mycenaceae</taxon>
        <taxon>Mycena</taxon>
    </lineage>
</organism>
<dbReference type="Proteomes" id="UP001295794">
    <property type="component" value="Unassembled WGS sequence"/>
</dbReference>
<comment type="similarity">
    <text evidence="1">Belongs to the amidase family.</text>
</comment>
<gene>
    <name evidence="3" type="ORF">MYCIT1_LOCUS27184</name>
</gene>
<dbReference type="AlphaFoldDB" id="A0AAD2Q5C4"/>
<sequence>MLLMIKSLHGLLQSSSMAVLDDVRTTADRLSFAVPAEHEADYLALLSATDIAAQAVLSQPDYQPLPELSAYPRTDVHRPDPEANRYRAWAWKVSINGKRGGVLDGKTVCLKDTICVADVPQLFGSNAISRGFRPISDATVVTRVLDQGGLIVGKAMCENFSHGPCSHSTPFGPVENPYAAGFSAGGSSSGCGALIGSGEVDMGIGGDQGGSIRIPAAHCGLVGLKPSFGLVPYTGVLSSEPTVDTVGPMARTALDAARLLEAIAGSDGIDDRQLGAPSRSEVMPYAQSVLDSRKVGIQGLRIGVLKEGFASSHLHSGVNQRCRAAIHHLAEMSAIVEDVSVPL</sequence>
<name>A0AAD2Q5C4_9AGAR</name>
<dbReference type="GO" id="GO:0003824">
    <property type="term" value="F:catalytic activity"/>
    <property type="evidence" value="ECO:0007669"/>
    <property type="project" value="InterPro"/>
</dbReference>
<evidence type="ECO:0000256" key="1">
    <source>
        <dbReference type="ARBA" id="ARBA00009199"/>
    </source>
</evidence>
<reference evidence="3" key="1">
    <citation type="submission" date="2023-11" db="EMBL/GenBank/DDBJ databases">
        <authorList>
            <person name="De Vega J J."/>
            <person name="De Vega J J."/>
        </authorList>
    </citation>
    <scope>NUCLEOTIDE SEQUENCE</scope>
</reference>
<feature type="domain" description="Amidase" evidence="2">
    <location>
        <begin position="77"/>
        <end position="342"/>
    </location>
</feature>
<dbReference type="PANTHER" id="PTHR11895:SF170">
    <property type="entry name" value="AMIDASE"/>
    <property type="match status" value="1"/>
</dbReference>
<protein>
    <recommendedName>
        <fullName evidence="2">Amidase domain-containing protein</fullName>
    </recommendedName>
</protein>
<evidence type="ECO:0000313" key="4">
    <source>
        <dbReference type="Proteomes" id="UP001295794"/>
    </source>
</evidence>
<keyword evidence="4" id="KW-1185">Reference proteome</keyword>
<dbReference type="PROSITE" id="PS00571">
    <property type="entry name" value="AMIDASES"/>
    <property type="match status" value="1"/>
</dbReference>
<evidence type="ECO:0000313" key="3">
    <source>
        <dbReference type="EMBL" id="CAK5277988.1"/>
    </source>
</evidence>
<evidence type="ECO:0000259" key="2">
    <source>
        <dbReference type="Pfam" id="PF01425"/>
    </source>
</evidence>
<dbReference type="Pfam" id="PF01425">
    <property type="entry name" value="Amidase"/>
    <property type="match status" value="1"/>
</dbReference>